<dbReference type="Gene3D" id="3.30.560.10">
    <property type="entry name" value="Glucose Oxidase, domain 3"/>
    <property type="match status" value="1"/>
</dbReference>
<reference evidence="6" key="1">
    <citation type="submission" date="2023-06" db="EMBL/GenBank/DDBJ databases">
        <title>Conoideocrella luteorostrata (Hypocreales: Clavicipitaceae), a potential biocontrol fungus for elongate hemlock scale in United States Christmas tree production areas.</title>
        <authorList>
            <person name="Barrett H."/>
            <person name="Lovett B."/>
            <person name="Macias A.M."/>
            <person name="Stajich J.E."/>
            <person name="Kasson M.T."/>
        </authorList>
    </citation>
    <scope>NUCLEOTIDE SEQUENCE</scope>
    <source>
        <strain evidence="6">ARSEF 14590</strain>
    </source>
</reference>
<dbReference type="PANTHER" id="PTHR11552:SF78">
    <property type="entry name" value="GLUCOSE-METHANOL-CHOLINE OXIDOREDUCTASE N-TERMINAL DOMAIN-CONTAINING PROTEIN"/>
    <property type="match status" value="1"/>
</dbReference>
<dbReference type="Pfam" id="PF00732">
    <property type="entry name" value="GMC_oxred_N"/>
    <property type="match status" value="1"/>
</dbReference>
<organism evidence="6 7">
    <name type="scientific">Conoideocrella luteorostrata</name>
    <dbReference type="NCBI Taxonomy" id="1105319"/>
    <lineage>
        <taxon>Eukaryota</taxon>
        <taxon>Fungi</taxon>
        <taxon>Dikarya</taxon>
        <taxon>Ascomycota</taxon>
        <taxon>Pezizomycotina</taxon>
        <taxon>Sordariomycetes</taxon>
        <taxon>Hypocreomycetidae</taxon>
        <taxon>Hypocreales</taxon>
        <taxon>Clavicipitaceae</taxon>
        <taxon>Conoideocrella</taxon>
    </lineage>
</organism>
<dbReference type="Gene3D" id="3.50.50.60">
    <property type="entry name" value="FAD/NAD(P)-binding domain"/>
    <property type="match status" value="1"/>
</dbReference>
<dbReference type="AlphaFoldDB" id="A0AAJ0FW76"/>
<proteinExistence type="inferred from homology"/>
<gene>
    <name evidence="6" type="ORF">QQS21_008223</name>
</gene>
<evidence type="ECO:0000313" key="6">
    <source>
        <dbReference type="EMBL" id="KAK2594074.1"/>
    </source>
</evidence>
<protein>
    <recommendedName>
        <fullName evidence="4 5">Glucose-methanol-choline oxidoreductase N-terminal domain-containing protein</fullName>
    </recommendedName>
</protein>
<dbReference type="PANTHER" id="PTHR11552">
    <property type="entry name" value="GLUCOSE-METHANOL-CHOLINE GMC OXIDOREDUCTASE"/>
    <property type="match status" value="1"/>
</dbReference>
<keyword evidence="7" id="KW-1185">Reference proteome</keyword>
<evidence type="ECO:0000259" key="4">
    <source>
        <dbReference type="PROSITE" id="PS00623"/>
    </source>
</evidence>
<feature type="binding site" evidence="2">
    <location>
        <position position="96"/>
    </location>
    <ligand>
        <name>FAD</name>
        <dbReference type="ChEBI" id="CHEBI:57692"/>
    </ligand>
</feature>
<feature type="binding site" evidence="2">
    <location>
        <position position="241"/>
    </location>
    <ligand>
        <name>FAD</name>
        <dbReference type="ChEBI" id="CHEBI:57692"/>
    </ligand>
</feature>
<feature type="binding site" evidence="2">
    <location>
        <begin position="559"/>
        <end position="560"/>
    </location>
    <ligand>
        <name>FAD</name>
        <dbReference type="ChEBI" id="CHEBI:57692"/>
    </ligand>
</feature>
<dbReference type="GO" id="GO:0050660">
    <property type="term" value="F:flavin adenine dinucleotide binding"/>
    <property type="evidence" value="ECO:0007669"/>
    <property type="project" value="InterPro"/>
</dbReference>
<feature type="domain" description="Glucose-methanol-choline oxidoreductase N-terminal" evidence="4">
    <location>
        <begin position="94"/>
        <end position="117"/>
    </location>
</feature>
<dbReference type="InterPro" id="IPR036188">
    <property type="entry name" value="FAD/NAD-bd_sf"/>
</dbReference>
<dbReference type="InterPro" id="IPR007867">
    <property type="entry name" value="GMC_OxRtase_C"/>
</dbReference>
<dbReference type="Pfam" id="PF05199">
    <property type="entry name" value="GMC_oxred_C"/>
    <property type="match status" value="1"/>
</dbReference>
<dbReference type="InterPro" id="IPR012132">
    <property type="entry name" value="GMC_OxRdtase"/>
</dbReference>
<evidence type="ECO:0000256" key="1">
    <source>
        <dbReference type="ARBA" id="ARBA00010790"/>
    </source>
</evidence>
<evidence type="ECO:0000256" key="3">
    <source>
        <dbReference type="RuleBase" id="RU003968"/>
    </source>
</evidence>
<dbReference type="PROSITE" id="PS00623">
    <property type="entry name" value="GMC_OXRED_1"/>
    <property type="match status" value="1"/>
</dbReference>
<evidence type="ECO:0000259" key="5">
    <source>
        <dbReference type="PROSITE" id="PS00624"/>
    </source>
</evidence>
<dbReference type="Proteomes" id="UP001251528">
    <property type="component" value="Unassembled WGS sequence"/>
</dbReference>
<dbReference type="InterPro" id="IPR000172">
    <property type="entry name" value="GMC_OxRdtase_N"/>
</dbReference>
<accession>A0AAJ0FW76</accession>
<sequence length="626" mass="68595">MGLYDNLPSGLREVDVIIAGGGTAACVIASRLADADPGLSVMVIEAGPNNYKEPTVVYPGLFFSHFSPESRMNAVYTGEKSSEINDRPLSVLCGRVLGGGSTINSLMYARGQKSDYDGWRTPGWTATELLPYFKKVDIKFESYHGEGEPANHGYDGPIHVSEGTYRCNKAMDDLMGVINRAGWPENKDLQSLNEDAINGVQRSLRYVSTDGKRQDAAHCYVHPRLRDGKHPNLHVLVETQVIKVVLREGKAVGVVCRPNPELRPQEIDSQPVEIAARKLVVISSGSFGSPAILERSGIGSGRVLQLADVPVIEELPGVGDNYDDHQFINYAYRTSLGPDDTVDRVILNYQNQDELIRDNSPMLGHNAQELGLKVRPTTDEVKSLGKAFQTAWEQHFSPKPDKPLALMSFITWYVPHVERSRVPAYRISSFPGHEPNLDPGQYTGMLFSTAHPFSRGYVHITGSSVSDPVDFNSGFFTDKDAIDLATHVWGYKKQRELMRRMKSYRGEFASWHPPFPAHSKAACIATDGPLPDDTPDIEYSAEDDVVIEGFVRGKVASLWHGMGTCKMAPREANGVVDASLSVHGVERLKVADMSIVPGNVAANTASTAYAVGEKAADLIIAELSLK</sequence>
<comment type="cofactor">
    <cofactor evidence="2">
        <name>FAD</name>
        <dbReference type="ChEBI" id="CHEBI:57692"/>
    </cofactor>
</comment>
<dbReference type="EMBL" id="JASWJB010000182">
    <property type="protein sequence ID" value="KAK2594074.1"/>
    <property type="molecule type" value="Genomic_DNA"/>
</dbReference>
<dbReference type="SUPFAM" id="SSF51905">
    <property type="entry name" value="FAD/NAD(P)-binding domain"/>
    <property type="match status" value="1"/>
</dbReference>
<evidence type="ECO:0000313" key="7">
    <source>
        <dbReference type="Proteomes" id="UP001251528"/>
    </source>
</evidence>
<comment type="similarity">
    <text evidence="1 3">Belongs to the GMC oxidoreductase family.</text>
</comment>
<dbReference type="PIRSF" id="PIRSF000137">
    <property type="entry name" value="Alcohol_oxidase"/>
    <property type="match status" value="1"/>
</dbReference>
<keyword evidence="3" id="KW-0285">Flavoprotein</keyword>
<dbReference type="GO" id="GO:0016614">
    <property type="term" value="F:oxidoreductase activity, acting on CH-OH group of donors"/>
    <property type="evidence" value="ECO:0007669"/>
    <property type="project" value="InterPro"/>
</dbReference>
<dbReference type="PROSITE" id="PS00624">
    <property type="entry name" value="GMC_OXRED_2"/>
    <property type="match status" value="1"/>
</dbReference>
<evidence type="ECO:0000256" key="2">
    <source>
        <dbReference type="PIRSR" id="PIRSR000137-2"/>
    </source>
</evidence>
<keyword evidence="2 3" id="KW-0274">FAD</keyword>
<name>A0AAJ0FW76_9HYPO</name>
<feature type="domain" description="Glucose-methanol-choline oxidoreductase N-terminal" evidence="5">
    <location>
        <begin position="285"/>
        <end position="299"/>
    </location>
</feature>
<comment type="caution">
    <text evidence="6">The sequence shown here is derived from an EMBL/GenBank/DDBJ whole genome shotgun (WGS) entry which is preliminary data.</text>
</comment>
<dbReference type="SUPFAM" id="SSF54373">
    <property type="entry name" value="FAD-linked reductases, C-terminal domain"/>
    <property type="match status" value="1"/>
</dbReference>